<feature type="signal peptide" evidence="2">
    <location>
        <begin position="1"/>
        <end position="29"/>
    </location>
</feature>
<evidence type="ECO:0000313" key="4">
    <source>
        <dbReference type="Proteomes" id="UP000742786"/>
    </source>
</evidence>
<keyword evidence="1" id="KW-0831">Ubiquinone biosynthesis</keyword>
<keyword evidence="2" id="KW-0732">Signal</keyword>
<gene>
    <name evidence="1" type="primary">ubiJ</name>
    <name evidence="3" type="ORF">GTOL_12630</name>
</gene>
<dbReference type="GO" id="GO:0006744">
    <property type="term" value="P:ubiquinone biosynthetic process"/>
    <property type="evidence" value="ECO:0007669"/>
    <property type="project" value="UniProtKB-UniRule"/>
</dbReference>
<accession>A0A916J6B2</accession>
<comment type="similarity">
    <text evidence="1">Belongs to the UbiJ family.</text>
</comment>
<protein>
    <recommendedName>
        <fullName evidence="1">Ubiquinone biosynthesis accessory factor UbiJ</fullName>
    </recommendedName>
</protein>
<proteinExistence type="inferred from homology"/>
<sequence>MPPKTAQAYEKNMTASLFSAPLFSTPALAAINHVLDQAEWARRKLQPFAGRNVRIAMPPLSLAFAIDGDGRLQTSTASADLDIVLPAGTPLLALQGGEAVMQAVQVNGPVDLADALRLILRHLRWDIEEDLSKVVGDIAAHRIVSALDDFTRWQRQAARNLAENIGEYLVEENPTLVKPAAAGVFADDVKRLCSDLAVIEARITLLREKSS</sequence>
<reference evidence="3" key="1">
    <citation type="submission" date="2021-04" db="EMBL/GenBank/DDBJ databases">
        <authorList>
            <person name="Hornung B."/>
        </authorList>
    </citation>
    <scope>NUCLEOTIDE SEQUENCE</scope>
    <source>
        <strain evidence="3">G5G6</strain>
    </source>
</reference>
<keyword evidence="4" id="KW-1185">Reference proteome</keyword>
<dbReference type="PANTHER" id="PTHR38693:SF1">
    <property type="entry name" value="UBIQUINONE BIOSYNTHESIS ACCESSORY FACTOR UBIJ"/>
    <property type="match status" value="1"/>
</dbReference>
<evidence type="ECO:0000256" key="1">
    <source>
        <dbReference type="HAMAP-Rule" id="MF_02215"/>
    </source>
</evidence>
<dbReference type="EMBL" id="CAJQUM010000001">
    <property type="protein sequence ID" value="CAG4884747.1"/>
    <property type="molecule type" value="Genomic_DNA"/>
</dbReference>
<name>A0A916J6B2_9PROT</name>
<dbReference type="PANTHER" id="PTHR38693">
    <property type="entry name" value="UBIQUINONE BIOSYNTHESIS PROTEIN UBIJ"/>
    <property type="match status" value="1"/>
</dbReference>
<evidence type="ECO:0000313" key="3">
    <source>
        <dbReference type="EMBL" id="CAG4884747.1"/>
    </source>
</evidence>
<comment type="caution">
    <text evidence="3">The sequence shown here is derived from an EMBL/GenBank/DDBJ whole genome shotgun (WGS) entry which is preliminary data.</text>
</comment>
<comment type="subcellular location">
    <subcellularLocation>
        <location evidence="1">Cytoplasm</location>
    </subcellularLocation>
</comment>
<keyword evidence="1" id="KW-0963">Cytoplasm</keyword>
<dbReference type="AlphaFoldDB" id="A0A916J6B2"/>
<dbReference type="GO" id="GO:0005737">
    <property type="term" value="C:cytoplasm"/>
    <property type="evidence" value="ECO:0007669"/>
    <property type="project" value="UniProtKB-SubCell"/>
</dbReference>
<feature type="chain" id="PRO_5037333639" description="Ubiquinone biosynthesis accessory factor UbiJ" evidence="2">
    <location>
        <begin position="30"/>
        <end position="211"/>
    </location>
</feature>
<dbReference type="Proteomes" id="UP000742786">
    <property type="component" value="Unassembled WGS sequence"/>
</dbReference>
<dbReference type="InterPro" id="IPR038989">
    <property type="entry name" value="UbiJ"/>
</dbReference>
<dbReference type="HAMAP" id="MF_02215">
    <property type="entry name" value="UbiJ"/>
    <property type="match status" value="1"/>
</dbReference>
<comment type="pathway">
    <text evidence="1">Cofactor biosynthesis; ubiquinone biosynthesis.</text>
</comment>
<evidence type="ECO:0000256" key="2">
    <source>
        <dbReference type="SAM" id="SignalP"/>
    </source>
</evidence>
<organism evidence="3 4">
    <name type="scientific">Georgfuchsia toluolica</name>
    <dbReference type="NCBI Taxonomy" id="424218"/>
    <lineage>
        <taxon>Bacteria</taxon>
        <taxon>Pseudomonadati</taxon>
        <taxon>Pseudomonadota</taxon>
        <taxon>Betaproteobacteria</taxon>
        <taxon>Nitrosomonadales</taxon>
        <taxon>Sterolibacteriaceae</taxon>
        <taxon>Georgfuchsia</taxon>
    </lineage>
</organism>
<comment type="function">
    <text evidence="1">Required for ubiquinone (coenzyme Q) biosynthesis. Binds hydrophobic ubiquinone biosynthetic intermediates via its SCP2 domain and is essential for the stability of the Ubi complex. May constitute a docking platform where Ubi enzymes assemble and access their SCP2-bound polyprenyl substrates.</text>
</comment>